<dbReference type="RefSeq" id="XP_002676045.1">
    <property type="nucleotide sequence ID" value="XM_002675999.1"/>
</dbReference>
<dbReference type="EMBL" id="GG738874">
    <property type="protein sequence ID" value="EFC43301.1"/>
    <property type="molecule type" value="Genomic_DNA"/>
</dbReference>
<name>D2VIN0_NAEGR</name>
<evidence type="ECO:0000256" key="1">
    <source>
        <dbReference type="SAM" id="MobiDB-lite"/>
    </source>
</evidence>
<evidence type="ECO:0000313" key="3">
    <source>
        <dbReference type="EMBL" id="EFC43301.1"/>
    </source>
</evidence>
<feature type="region of interest" description="Disordered" evidence="1">
    <location>
        <begin position="1"/>
        <end position="36"/>
    </location>
</feature>
<protein>
    <submittedName>
        <fullName evidence="3">Predicted protein</fullName>
    </submittedName>
</protein>
<evidence type="ECO:0000313" key="4">
    <source>
        <dbReference type="Proteomes" id="UP000006671"/>
    </source>
</evidence>
<organism evidence="4">
    <name type="scientific">Naegleria gruberi</name>
    <name type="common">Amoeba</name>
    <dbReference type="NCBI Taxonomy" id="5762"/>
    <lineage>
        <taxon>Eukaryota</taxon>
        <taxon>Discoba</taxon>
        <taxon>Heterolobosea</taxon>
        <taxon>Tetramitia</taxon>
        <taxon>Eutetramitia</taxon>
        <taxon>Vahlkampfiidae</taxon>
        <taxon>Naegleria</taxon>
    </lineage>
</organism>
<dbReference type="VEuPathDB" id="AmoebaDB:NAEGRDRAFT_68735"/>
<dbReference type="Proteomes" id="UP000006671">
    <property type="component" value="Unassembled WGS sequence"/>
</dbReference>
<dbReference type="KEGG" id="ngr:NAEGRDRAFT_68735"/>
<feature type="transmembrane region" description="Helical" evidence="2">
    <location>
        <begin position="193"/>
        <end position="210"/>
    </location>
</feature>
<dbReference type="InParanoid" id="D2VIN0"/>
<accession>D2VIN0</accession>
<dbReference type="AlphaFoldDB" id="D2VIN0"/>
<gene>
    <name evidence="3" type="ORF">NAEGRDRAFT_68735</name>
</gene>
<keyword evidence="2" id="KW-0812">Transmembrane</keyword>
<keyword evidence="4" id="KW-1185">Reference proteome</keyword>
<dbReference type="GeneID" id="8861976"/>
<proteinExistence type="predicted"/>
<keyword evidence="2" id="KW-0472">Membrane</keyword>
<keyword evidence="2" id="KW-1133">Transmembrane helix</keyword>
<sequence length="269" mass="29743">MNPTPSSSSMTPHNIHHTANNSGGGSSSTPITSIGGGGNNNGVFPFLMSSNSNSSYSNSNTNNNCTKNGQQQQGVVVTNSGQFHSLSSINSIHLTQNLPQQTPLSPRITNNSNHREQLQLTAALHTSTVFSPSSVTEKTHDGDNSSIFNGSASSTVLSKSAFNTVVNKVKNHFMSFTLFMQDNEKKQSKMDRIMMFGMYMYMIWVGIWISTLSPYDYHYGEWGSWFFAVVLCGCFPVVSNEFCHVHLYRLQVDQYGRVFSNLLYTNDSE</sequence>
<feature type="transmembrane region" description="Helical" evidence="2">
    <location>
        <begin position="222"/>
        <end position="239"/>
    </location>
</feature>
<evidence type="ECO:0000256" key="2">
    <source>
        <dbReference type="SAM" id="Phobius"/>
    </source>
</evidence>
<reference evidence="3 4" key="1">
    <citation type="journal article" date="2010" name="Cell">
        <title>The genome of Naegleria gruberi illuminates early eukaryotic versatility.</title>
        <authorList>
            <person name="Fritz-Laylin L.K."/>
            <person name="Prochnik S.E."/>
            <person name="Ginger M.L."/>
            <person name="Dacks J.B."/>
            <person name="Carpenter M.L."/>
            <person name="Field M.C."/>
            <person name="Kuo A."/>
            <person name="Paredez A."/>
            <person name="Chapman J."/>
            <person name="Pham J."/>
            <person name="Shu S."/>
            <person name="Neupane R."/>
            <person name="Cipriano M."/>
            <person name="Mancuso J."/>
            <person name="Tu H."/>
            <person name="Salamov A."/>
            <person name="Lindquist E."/>
            <person name="Shapiro H."/>
            <person name="Lucas S."/>
            <person name="Grigoriev I.V."/>
            <person name="Cande W.Z."/>
            <person name="Fulton C."/>
            <person name="Rokhsar D.S."/>
            <person name="Dawson S.C."/>
        </authorList>
    </citation>
    <scope>NUCLEOTIDE SEQUENCE [LARGE SCALE GENOMIC DNA]</scope>
    <source>
        <strain evidence="3 4">NEG-M</strain>
    </source>
</reference>